<dbReference type="PIRSF" id="PIRSF007949">
    <property type="entry name" value="VPS16"/>
    <property type="match status" value="1"/>
</dbReference>
<evidence type="ECO:0000259" key="4">
    <source>
        <dbReference type="Pfam" id="PF04840"/>
    </source>
</evidence>
<keyword evidence="3" id="KW-0967">Endosome</keyword>
<dbReference type="PANTHER" id="PTHR12811:SF0">
    <property type="entry name" value="VACUOLAR PROTEIN SORTING-ASSOCIATED PROTEIN 16 HOMOLOG"/>
    <property type="match status" value="1"/>
</dbReference>
<keyword evidence="3" id="KW-0472">Membrane</keyword>
<feature type="domain" description="Vps16 C-terminal" evidence="4">
    <location>
        <begin position="594"/>
        <end position="775"/>
    </location>
</feature>
<dbReference type="Gene3D" id="1.10.150.780">
    <property type="entry name" value="Vps16, C-terminal region"/>
    <property type="match status" value="1"/>
</dbReference>
<dbReference type="GO" id="GO:0005765">
    <property type="term" value="C:lysosomal membrane"/>
    <property type="evidence" value="ECO:0007669"/>
    <property type="project" value="UniProtKB-SubCell"/>
</dbReference>
<evidence type="ECO:0000256" key="2">
    <source>
        <dbReference type="ARBA" id="ARBA00017947"/>
    </source>
</evidence>
<dbReference type="GO" id="GO:0033263">
    <property type="term" value="C:CORVET complex"/>
    <property type="evidence" value="ECO:0007669"/>
    <property type="project" value="UniProtKB-UniRule"/>
</dbReference>
<dbReference type="PANTHER" id="PTHR12811">
    <property type="entry name" value="VACUOLAR PROTEIN SORTING VPS16"/>
    <property type="match status" value="1"/>
</dbReference>
<accession>A0ABD2QJ36</accession>
<keyword evidence="7" id="KW-1185">Reference proteome</keyword>
<protein>
    <recommendedName>
        <fullName evidence="2 3">Vacuolar protein sorting-associated protein 16 homolog</fullName>
    </recommendedName>
</protein>
<comment type="subcellular location">
    <subcellularLocation>
        <location evidence="3">Late endosome membrane</location>
        <topology evidence="3">Peripheral membrane protein</topology>
        <orientation evidence="3">Cytoplasmic side</orientation>
    </subcellularLocation>
    <subcellularLocation>
        <location evidence="3">Lysosome membrane</location>
        <topology evidence="3">Peripheral membrane protein</topology>
        <orientation evidence="3">Cytoplasmic side</orientation>
    </subcellularLocation>
    <text evidence="3">Cytoplasmic, peripheral membrane protein associated with late endosomes/lysosomes.</text>
</comment>
<dbReference type="Proteomes" id="UP001626550">
    <property type="component" value="Unassembled WGS sequence"/>
</dbReference>
<evidence type="ECO:0000313" key="6">
    <source>
        <dbReference type="EMBL" id="KAL3319546.1"/>
    </source>
</evidence>
<dbReference type="EMBL" id="JBJKFK010000126">
    <property type="protein sequence ID" value="KAL3319546.1"/>
    <property type="molecule type" value="Genomic_DNA"/>
</dbReference>
<comment type="caution">
    <text evidence="6">The sequence shown here is derived from an EMBL/GenBank/DDBJ whole genome shotgun (WGS) entry which is preliminary data.</text>
</comment>
<evidence type="ECO:0000256" key="3">
    <source>
        <dbReference type="PIRNR" id="PIRNR007949"/>
    </source>
</evidence>
<dbReference type="InterPro" id="IPR006925">
    <property type="entry name" value="Vps16_C"/>
</dbReference>
<sequence length="941" mass="105356">MKQFASNWINLEDDPAHYRMLDLYDMPWGKNYSLVQYPISISPITGCICMLITSKSSKPILQLYEASGKPLLNVAWKDSPPIKIGWSLQEELILIQANGHLAILNLRGEIQKRISMGVEAIERGIIDARIFMIEKRTGAAVMTNGFHIYLTTSLDEPKVRLLPDIPNLKQFPDGWNIIPSFNRDEFPAKALVSFDRNLALASIGVHNIVTVPPAATKARAVHFEVSHNQKIVAIYFDNGLLWLSDLSLEQPTKNLIDLCKQTNAILDDKSQLYPVLSLKWISASALLVHWTNVIAIVNCMGGTHELFVPMGIHLEQELDGVRILSPTHHKFIQRVPRHLEMIGQIGPPTSAKLLTSMSESLELKTGHANDFLEKIKTAAILFEAIDDCLNAASQEAICEIAVAQQLLRAAKTGICFLSIMIATGQQGPGPSVKQCQIDQEIHKLTYFCQMLRFLNSLAAPFIGLKLTWRQYQTLGPAALLDRLLSRSYYPLCLNLVKISSDLHQLETLKCPQSSSSGQMLALPIKNGINNILTHWACNALDAKNEEQIKSKVNSIIGLISCTLLESSVSLGPEKLQTSTAKSIDKSLQSKIRELSFAEVAMQALKAGKKEIAEQLLQFECNFSKVVPVLLSLEQYSRALARAVESGDPELIVSVIVRLRDEKKVSAAELMVALRKYPTALAIYMETCAASDPNLSDSLISGNSLESSLQNQVANPSLQTKNLAKNAYKENNYDAKMRALQKLQEYYTLLKNDFMIHECECQLRLLKLQKELEAKHVSAPTYVFQYNVVEDNLNVTCESAGSRKKHKLLPQMIASSSVDWIGQSAHETILRLLIINMERQTEKMRTDQRIADRHFRVLKYIALGLQYQKADPASAQNSEIFAEVERCLRLKKPELGLEALVHVLRDISRSDLASKLIEKLPEEKRVKLFVLIGYVLNLFDVC</sequence>
<organism evidence="6 7">
    <name type="scientific">Cichlidogyrus casuarinus</name>
    <dbReference type="NCBI Taxonomy" id="1844966"/>
    <lineage>
        <taxon>Eukaryota</taxon>
        <taxon>Metazoa</taxon>
        <taxon>Spiralia</taxon>
        <taxon>Lophotrochozoa</taxon>
        <taxon>Platyhelminthes</taxon>
        <taxon>Monogenea</taxon>
        <taxon>Monopisthocotylea</taxon>
        <taxon>Dactylogyridea</taxon>
        <taxon>Ancyrocephalidae</taxon>
        <taxon>Cichlidogyrus</taxon>
    </lineage>
</organism>
<comment type="function">
    <text evidence="3">Plays a role in vesicle-mediated protein trafficking to lysosomal compartments including the endocytic membrane transport and autophagic pathways. Believed to act as a core component of the putative HOPS and CORVET endosomal tethering complexes.</text>
</comment>
<evidence type="ECO:0000313" key="7">
    <source>
        <dbReference type="Proteomes" id="UP001626550"/>
    </source>
</evidence>
<reference evidence="6 7" key="1">
    <citation type="submission" date="2024-11" db="EMBL/GenBank/DDBJ databases">
        <title>Adaptive evolution of stress response genes in parasites aligns with host niche diversity.</title>
        <authorList>
            <person name="Hahn C."/>
            <person name="Resl P."/>
        </authorList>
    </citation>
    <scope>NUCLEOTIDE SEQUENCE [LARGE SCALE GENOMIC DNA]</scope>
    <source>
        <strain evidence="6">EGGRZ-B1_66</strain>
        <tissue evidence="6">Body</tissue>
    </source>
</reference>
<evidence type="ECO:0000256" key="1">
    <source>
        <dbReference type="ARBA" id="ARBA00009250"/>
    </source>
</evidence>
<dbReference type="InterPro" id="IPR006926">
    <property type="entry name" value="Vps16_N"/>
</dbReference>
<keyword evidence="3" id="KW-0458">Lysosome</keyword>
<dbReference type="InterPro" id="IPR016534">
    <property type="entry name" value="VPS16"/>
</dbReference>
<dbReference type="Pfam" id="PF04841">
    <property type="entry name" value="Vps16_N"/>
    <property type="match status" value="1"/>
</dbReference>
<dbReference type="GO" id="GO:0030897">
    <property type="term" value="C:HOPS complex"/>
    <property type="evidence" value="ECO:0007669"/>
    <property type="project" value="UniProtKB-UniRule"/>
</dbReference>
<dbReference type="AlphaFoldDB" id="A0ABD2QJ36"/>
<dbReference type="InterPro" id="IPR038132">
    <property type="entry name" value="Vps16_C_sf"/>
</dbReference>
<feature type="domain" description="Vps16 C-terminal" evidence="4">
    <location>
        <begin position="817"/>
        <end position="934"/>
    </location>
</feature>
<name>A0ABD2QJ36_9PLAT</name>
<evidence type="ECO:0000259" key="5">
    <source>
        <dbReference type="Pfam" id="PF04841"/>
    </source>
</evidence>
<comment type="similarity">
    <text evidence="1 3">Belongs to the VPS16 family.</text>
</comment>
<gene>
    <name evidence="6" type="primary">VPS16</name>
    <name evidence="6" type="ORF">Ciccas_001778</name>
</gene>
<feature type="domain" description="Vps16 N-terminal" evidence="5">
    <location>
        <begin position="6"/>
        <end position="418"/>
    </location>
</feature>
<dbReference type="GO" id="GO:0031902">
    <property type="term" value="C:late endosome membrane"/>
    <property type="evidence" value="ECO:0007669"/>
    <property type="project" value="UniProtKB-SubCell"/>
</dbReference>
<dbReference type="Pfam" id="PF04840">
    <property type="entry name" value="Vps16_C"/>
    <property type="match status" value="2"/>
</dbReference>
<dbReference type="GO" id="GO:0015031">
    <property type="term" value="P:protein transport"/>
    <property type="evidence" value="ECO:0007669"/>
    <property type="project" value="UniProtKB-KW"/>
</dbReference>
<proteinExistence type="inferred from homology"/>
<keyword evidence="3" id="KW-0653">Protein transport</keyword>
<keyword evidence="3" id="KW-0813">Transport</keyword>